<keyword evidence="4" id="KW-0808">Transferase</keyword>
<evidence type="ECO:0000256" key="4">
    <source>
        <dbReference type="ARBA" id="ARBA00022679"/>
    </source>
</evidence>
<dbReference type="Pfam" id="PF07568">
    <property type="entry name" value="HisKA_2"/>
    <property type="match status" value="1"/>
</dbReference>
<evidence type="ECO:0000256" key="1">
    <source>
        <dbReference type="ARBA" id="ARBA00000085"/>
    </source>
</evidence>
<dbReference type="SMART" id="SM00387">
    <property type="entry name" value="HATPase_c"/>
    <property type="match status" value="1"/>
</dbReference>
<feature type="domain" description="Response regulatory" evidence="10">
    <location>
        <begin position="6"/>
        <end position="123"/>
    </location>
</feature>
<dbReference type="SUPFAM" id="SSF55874">
    <property type="entry name" value="ATPase domain of HSP90 chaperone/DNA topoisomerase II/histidine kinase"/>
    <property type="match status" value="1"/>
</dbReference>
<evidence type="ECO:0000256" key="3">
    <source>
        <dbReference type="ARBA" id="ARBA00022553"/>
    </source>
</evidence>
<comment type="catalytic activity">
    <reaction evidence="1">
        <text>ATP + protein L-histidine = ADP + protein N-phospho-L-histidine.</text>
        <dbReference type="EC" id="2.7.13.3"/>
    </reaction>
</comment>
<reference evidence="11 12" key="1">
    <citation type="journal article" date="2021" name="Int. J. Syst. Evol. Microbiol.">
        <title>Steroidobacter gossypii sp. nov., isolated from soil of cotton cropping field.</title>
        <authorList>
            <person name="Huang R."/>
            <person name="Yang S."/>
            <person name="Zhen C."/>
            <person name="Liu W."/>
        </authorList>
    </citation>
    <scope>NUCLEOTIDE SEQUENCE [LARGE SCALE GENOMIC DNA]</scope>
    <source>
        <strain evidence="11 12">S1-65</strain>
    </source>
</reference>
<dbReference type="Gene3D" id="3.30.450.20">
    <property type="entry name" value="PAS domain"/>
    <property type="match status" value="1"/>
</dbReference>
<dbReference type="RefSeq" id="WP_203169554.1">
    <property type="nucleotide sequence ID" value="NZ_JAEVLS010000005.1"/>
</dbReference>
<sequence length="350" mass="38267">MSNTEIILNVDDNEPGRYATTRILSRAGFQVIEAGTGSEALRLARSASPQLVILDVNLPDMNGIEVCRQLKTDPHTASIMVLQVSATNVALLDRVSSLQAGADSFLIEPVEPEELEAVARALLRLHRTEAQLRRSLAERELLLREVNHRVKNSLQLVLSMLSLQGNEFREAGAREIFAKAIARVTAIASIHERLYQDNDPLSIDMHTYLNGLCAELARAGIGEERHADLRTEIEPLRLPTENGVSLALIVNELVMNALKHGRPVDRPAIVHVKLRRLDSGQGQLIIADNGPGLTASASREAIVASSGLGSRLINMLVRQLNGQLRIEDADGYAVHITFPLQPAPTWGPKS</sequence>
<evidence type="ECO:0000256" key="2">
    <source>
        <dbReference type="ARBA" id="ARBA00012438"/>
    </source>
</evidence>
<evidence type="ECO:0000313" key="12">
    <source>
        <dbReference type="Proteomes" id="UP000661077"/>
    </source>
</evidence>
<dbReference type="Gene3D" id="3.40.50.2300">
    <property type="match status" value="1"/>
</dbReference>
<dbReference type="PROSITE" id="PS50109">
    <property type="entry name" value="HIS_KIN"/>
    <property type="match status" value="1"/>
</dbReference>
<comment type="caution">
    <text evidence="11">The sequence shown here is derived from an EMBL/GenBank/DDBJ whole genome shotgun (WGS) entry which is preliminary data.</text>
</comment>
<evidence type="ECO:0000256" key="8">
    <source>
        <dbReference type="PROSITE-ProRule" id="PRU00169"/>
    </source>
</evidence>
<dbReference type="InterPro" id="IPR011006">
    <property type="entry name" value="CheY-like_superfamily"/>
</dbReference>
<keyword evidence="6" id="KW-0418">Kinase</keyword>
<accession>A0ABS1X2K9</accession>
<keyword evidence="3 8" id="KW-0597">Phosphoprotein</keyword>
<dbReference type="Pfam" id="PF02518">
    <property type="entry name" value="HATPase_c"/>
    <property type="match status" value="1"/>
</dbReference>
<dbReference type="InterPro" id="IPR003594">
    <property type="entry name" value="HATPase_dom"/>
</dbReference>
<keyword evidence="12" id="KW-1185">Reference proteome</keyword>
<dbReference type="Pfam" id="PF00072">
    <property type="entry name" value="Response_reg"/>
    <property type="match status" value="1"/>
</dbReference>
<keyword evidence="5" id="KW-0547">Nucleotide-binding</keyword>
<gene>
    <name evidence="11" type="ORF">JM946_22110</name>
</gene>
<dbReference type="InterPro" id="IPR036890">
    <property type="entry name" value="HATPase_C_sf"/>
</dbReference>
<protein>
    <recommendedName>
        <fullName evidence="2">histidine kinase</fullName>
        <ecNumber evidence="2">2.7.13.3</ecNumber>
    </recommendedName>
</protein>
<evidence type="ECO:0000259" key="9">
    <source>
        <dbReference type="PROSITE" id="PS50109"/>
    </source>
</evidence>
<evidence type="ECO:0000259" key="10">
    <source>
        <dbReference type="PROSITE" id="PS50110"/>
    </source>
</evidence>
<feature type="domain" description="Histidine kinase" evidence="9">
    <location>
        <begin position="145"/>
        <end position="342"/>
    </location>
</feature>
<evidence type="ECO:0000313" key="11">
    <source>
        <dbReference type="EMBL" id="MBM0107444.1"/>
    </source>
</evidence>
<dbReference type="InterPro" id="IPR001789">
    <property type="entry name" value="Sig_transdc_resp-reg_receiver"/>
</dbReference>
<dbReference type="EMBL" id="JAEVLS010000005">
    <property type="protein sequence ID" value="MBM0107444.1"/>
    <property type="molecule type" value="Genomic_DNA"/>
</dbReference>
<dbReference type="EC" id="2.7.13.3" evidence="2"/>
<evidence type="ECO:0000256" key="6">
    <source>
        <dbReference type="ARBA" id="ARBA00022777"/>
    </source>
</evidence>
<evidence type="ECO:0000256" key="7">
    <source>
        <dbReference type="ARBA" id="ARBA00022840"/>
    </source>
</evidence>
<name>A0ABS1X2K9_9GAMM</name>
<dbReference type="Proteomes" id="UP000661077">
    <property type="component" value="Unassembled WGS sequence"/>
</dbReference>
<dbReference type="PANTHER" id="PTHR41523:SF8">
    <property type="entry name" value="ETHYLENE RESPONSE SENSOR PROTEIN"/>
    <property type="match status" value="1"/>
</dbReference>
<evidence type="ECO:0000256" key="5">
    <source>
        <dbReference type="ARBA" id="ARBA00022741"/>
    </source>
</evidence>
<dbReference type="Gene3D" id="3.30.565.10">
    <property type="entry name" value="Histidine kinase-like ATPase, C-terminal domain"/>
    <property type="match status" value="1"/>
</dbReference>
<dbReference type="PANTHER" id="PTHR41523">
    <property type="entry name" value="TWO-COMPONENT SYSTEM SENSOR PROTEIN"/>
    <property type="match status" value="1"/>
</dbReference>
<proteinExistence type="predicted"/>
<dbReference type="InterPro" id="IPR005467">
    <property type="entry name" value="His_kinase_dom"/>
</dbReference>
<dbReference type="InterPro" id="IPR011495">
    <property type="entry name" value="Sig_transdc_His_kin_sub2_dim/P"/>
</dbReference>
<organism evidence="11 12">
    <name type="scientific">Steroidobacter gossypii</name>
    <dbReference type="NCBI Taxonomy" id="2805490"/>
    <lineage>
        <taxon>Bacteria</taxon>
        <taxon>Pseudomonadati</taxon>
        <taxon>Pseudomonadota</taxon>
        <taxon>Gammaproteobacteria</taxon>
        <taxon>Steroidobacterales</taxon>
        <taxon>Steroidobacteraceae</taxon>
        <taxon>Steroidobacter</taxon>
    </lineage>
</organism>
<dbReference type="SMART" id="SM00448">
    <property type="entry name" value="REC"/>
    <property type="match status" value="1"/>
</dbReference>
<feature type="modified residue" description="4-aspartylphosphate" evidence="8">
    <location>
        <position position="55"/>
    </location>
</feature>
<dbReference type="SUPFAM" id="SSF52172">
    <property type="entry name" value="CheY-like"/>
    <property type="match status" value="1"/>
</dbReference>
<keyword evidence="7" id="KW-0067">ATP-binding</keyword>
<dbReference type="PROSITE" id="PS50110">
    <property type="entry name" value="RESPONSE_REGULATORY"/>
    <property type="match status" value="1"/>
</dbReference>